<dbReference type="Proteomes" id="UP000008698">
    <property type="component" value="Unassembled WGS sequence"/>
</dbReference>
<dbReference type="AlphaFoldDB" id="C9SWH1"/>
<keyword evidence="3" id="KW-1185">Reference proteome</keyword>
<gene>
    <name evidence="2" type="ORF">VDBG_09246</name>
</gene>
<reference evidence="3" key="1">
    <citation type="journal article" date="2011" name="PLoS Pathog.">
        <title>Comparative genomics yields insights into niche adaptation of plant vascular wilt pathogens.</title>
        <authorList>
            <person name="Klosterman S.J."/>
            <person name="Subbarao K.V."/>
            <person name="Kang S."/>
            <person name="Veronese P."/>
            <person name="Gold S.E."/>
            <person name="Thomma B.P.H.J."/>
            <person name="Chen Z."/>
            <person name="Henrissat B."/>
            <person name="Lee Y.-H."/>
            <person name="Park J."/>
            <person name="Garcia-Pedrajas M.D."/>
            <person name="Barbara D.J."/>
            <person name="Anchieta A."/>
            <person name="de Jonge R."/>
            <person name="Santhanam P."/>
            <person name="Maruthachalam K."/>
            <person name="Atallah Z."/>
            <person name="Amyotte S.G."/>
            <person name="Paz Z."/>
            <person name="Inderbitzin P."/>
            <person name="Hayes R.J."/>
            <person name="Heiman D.I."/>
            <person name="Young S."/>
            <person name="Zeng Q."/>
            <person name="Engels R."/>
            <person name="Galagan J."/>
            <person name="Cuomo C.A."/>
            <person name="Dobinson K.F."/>
            <person name="Ma L.-J."/>
        </authorList>
    </citation>
    <scope>NUCLEOTIDE SEQUENCE [LARGE SCALE GENOMIC DNA]</scope>
    <source>
        <strain evidence="3">VaMs.102 / ATCC MYA-4576 / FGSC 10136</strain>
    </source>
</reference>
<name>C9SWH1_VERA1</name>
<dbReference type="EMBL" id="DS985227">
    <property type="protein sequence ID" value="EEY23136.1"/>
    <property type="molecule type" value="Genomic_DNA"/>
</dbReference>
<evidence type="ECO:0000256" key="1">
    <source>
        <dbReference type="SAM" id="MobiDB-lite"/>
    </source>
</evidence>
<dbReference type="HOGENOM" id="CLU_2514352_0_0_1"/>
<evidence type="ECO:0000313" key="3">
    <source>
        <dbReference type="Proteomes" id="UP000008698"/>
    </source>
</evidence>
<dbReference type="KEGG" id="val:VDBG_09246"/>
<evidence type="ECO:0000313" key="2">
    <source>
        <dbReference type="EMBL" id="EEY23136.1"/>
    </source>
</evidence>
<organism evidence="3">
    <name type="scientific">Verticillium alfalfae (strain VaMs.102 / ATCC MYA-4576 / FGSC 10136)</name>
    <name type="common">Verticillium wilt of alfalfa</name>
    <name type="synonym">Verticillium albo-atrum</name>
    <dbReference type="NCBI Taxonomy" id="526221"/>
    <lineage>
        <taxon>Eukaryota</taxon>
        <taxon>Fungi</taxon>
        <taxon>Dikarya</taxon>
        <taxon>Ascomycota</taxon>
        <taxon>Pezizomycotina</taxon>
        <taxon>Sordariomycetes</taxon>
        <taxon>Hypocreomycetidae</taxon>
        <taxon>Glomerellales</taxon>
        <taxon>Plectosphaerellaceae</taxon>
        <taxon>Verticillium</taxon>
    </lineage>
</organism>
<accession>C9SWH1</accession>
<dbReference type="GeneID" id="9529113"/>
<feature type="region of interest" description="Disordered" evidence="1">
    <location>
        <begin position="14"/>
        <end position="55"/>
    </location>
</feature>
<protein>
    <submittedName>
        <fullName evidence="2">Predicted protein</fullName>
    </submittedName>
</protein>
<sequence>MFSLILRRENARTLAAVPSSPPAHVGRTSVDRQLPEPRPIGPRAAPTSPSGAPRTPKYSACALILVPSSETCPETAQLTVVQQCL</sequence>
<dbReference type="RefSeq" id="XP_003000751.1">
    <property type="nucleotide sequence ID" value="XM_003000705.1"/>
</dbReference>
<proteinExistence type="predicted"/>